<dbReference type="GO" id="GO:0000160">
    <property type="term" value="P:phosphorelay signal transduction system"/>
    <property type="evidence" value="ECO:0007669"/>
    <property type="project" value="UniProtKB-KW"/>
</dbReference>
<comment type="caution">
    <text evidence="4">The sequence shown here is derived from an EMBL/GenBank/DDBJ whole genome shotgun (WGS) entry which is preliminary data.</text>
</comment>
<dbReference type="EMBL" id="JADPIE010000009">
    <property type="protein sequence ID" value="MBF8438069.1"/>
    <property type="molecule type" value="Genomic_DNA"/>
</dbReference>
<dbReference type="CDD" id="cd00075">
    <property type="entry name" value="HATPase"/>
    <property type="match status" value="1"/>
</dbReference>
<name>A0A931AWN5_9FIRM</name>
<evidence type="ECO:0000313" key="4">
    <source>
        <dbReference type="EMBL" id="MBF8438069.1"/>
    </source>
</evidence>
<dbReference type="RefSeq" id="WP_270455167.1">
    <property type="nucleotide sequence ID" value="NZ_JADPIE010000009.1"/>
</dbReference>
<dbReference type="InterPro" id="IPR005467">
    <property type="entry name" value="His_kinase_dom"/>
</dbReference>
<keyword evidence="5" id="KW-1185">Reference proteome</keyword>
<proteinExistence type="predicted"/>
<organism evidence="4 5">
    <name type="scientific">Halonatronomonas betaini</name>
    <dbReference type="NCBI Taxonomy" id="2778430"/>
    <lineage>
        <taxon>Bacteria</taxon>
        <taxon>Bacillati</taxon>
        <taxon>Bacillota</taxon>
        <taxon>Clostridia</taxon>
        <taxon>Halanaerobiales</taxon>
        <taxon>Halarsenatibacteraceae</taxon>
        <taxon>Halonatronomonas</taxon>
    </lineage>
</organism>
<keyword evidence="2" id="KW-0902">Two-component regulatory system</keyword>
<dbReference type="AlphaFoldDB" id="A0A931AWN5"/>
<dbReference type="SUPFAM" id="SSF55874">
    <property type="entry name" value="ATPase domain of HSP90 chaperone/DNA topoisomerase II/histidine kinase"/>
    <property type="match status" value="1"/>
</dbReference>
<keyword evidence="1 4" id="KW-0808">Transferase</keyword>
<protein>
    <submittedName>
        <fullName evidence="4">Sensor histidine kinase</fullName>
    </submittedName>
</protein>
<accession>A0A931AWN5</accession>
<evidence type="ECO:0000259" key="3">
    <source>
        <dbReference type="PROSITE" id="PS50109"/>
    </source>
</evidence>
<dbReference type="Pfam" id="PF02518">
    <property type="entry name" value="HATPase_c"/>
    <property type="match status" value="1"/>
</dbReference>
<dbReference type="Proteomes" id="UP000621436">
    <property type="component" value="Unassembled WGS sequence"/>
</dbReference>
<dbReference type="Gene3D" id="3.30.565.10">
    <property type="entry name" value="Histidine kinase-like ATPase, C-terminal domain"/>
    <property type="match status" value="1"/>
</dbReference>
<dbReference type="GO" id="GO:0016301">
    <property type="term" value="F:kinase activity"/>
    <property type="evidence" value="ECO:0007669"/>
    <property type="project" value="UniProtKB-KW"/>
</dbReference>
<evidence type="ECO:0000256" key="2">
    <source>
        <dbReference type="ARBA" id="ARBA00023012"/>
    </source>
</evidence>
<evidence type="ECO:0000313" key="5">
    <source>
        <dbReference type="Proteomes" id="UP000621436"/>
    </source>
</evidence>
<dbReference type="PROSITE" id="PS50109">
    <property type="entry name" value="HIS_KIN"/>
    <property type="match status" value="1"/>
</dbReference>
<dbReference type="InterPro" id="IPR036890">
    <property type="entry name" value="HATPase_C_sf"/>
</dbReference>
<reference evidence="4" key="1">
    <citation type="submission" date="2020-11" db="EMBL/GenBank/DDBJ databases">
        <title>Halonatronomonas betainensis gen. nov., sp. nov. a novel haloalkaliphilic representative of the family Halanaerobiacae capable of betaine degradation.</title>
        <authorList>
            <person name="Boltyanskaya Y."/>
            <person name="Kevbrin V."/>
            <person name="Detkova E."/>
            <person name="Grouzdev D.S."/>
            <person name="Koziaeva V."/>
            <person name="Zhilina T."/>
        </authorList>
    </citation>
    <scope>NUCLEOTIDE SEQUENCE</scope>
    <source>
        <strain evidence="4">Z-7014</strain>
    </source>
</reference>
<evidence type="ECO:0000256" key="1">
    <source>
        <dbReference type="ARBA" id="ARBA00022777"/>
    </source>
</evidence>
<gene>
    <name evidence="4" type="ORF">I0Q91_13335</name>
</gene>
<feature type="domain" description="Histidine kinase" evidence="3">
    <location>
        <begin position="1"/>
        <end position="105"/>
    </location>
</feature>
<keyword evidence="1 4" id="KW-0418">Kinase</keyword>
<dbReference type="InterPro" id="IPR003594">
    <property type="entry name" value="HATPase_dom"/>
</dbReference>
<sequence>MKDLSLHILDLAENSFLAGADKLILRIKEDIPKNQLILIMADNGQGMEETELASVTDPFYTGRNKKVGLGIPLIKYNAELAGGFLEIFSWSGIGTYLTAVFEYDHIDRPPLGDIPESILSLITLNSDQDIYFYHWYNGDNYEFKTRDYREELGSIPLDHHEVLEFIADDLKTNFRKLRGEF</sequence>